<organism evidence="3 4">
    <name type="scientific">Maudiozyma humilis</name>
    <name type="common">Sour dough yeast</name>
    <name type="synonym">Kazachstania humilis</name>
    <dbReference type="NCBI Taxonomy" id="51915"/>
    <lineage>
        <taxon>Eukaryota</taxon>
        <taxon>Fungi</taxon>
        <taxon>Dikarya</taxon>
        <taxon>Ascomycota</taxon>
        <taxon>Saccharomycotina</taxon>
        <taxon>Saccharomycetes</taxon>
        <taxon>Saccharomycetales</taxon>
        <taxon>Saccharomycetaceae</taxon>
        <taxon>Maudiozyma</taxon>
    </lineage>
</organism>
<evidence type="ECO:0000256" key="2">
    <source>
        <dbReference type="SAM" id="Phobius"/>
    </source>
</evidence>
<keyword evidence="2" id="KW-0812">Transmembrane</keyword>
<keyword evidence="1" id="KW-0175">Coiled coil</keyword>
<gene>
    <name evidence="3" type="ORF">DAKH74_025810</name>
</gene>
<name>A0AAV5RX05_MAUHU</name>
<evidence type="ECO:0000313" key="4">
    <source>
        <dbReference type="Proteomes" id="UP001377567"/>
    </source>
</evidence>
<feature type="coiled-coil region" evidence="1">
    <location>
        <begin position="183"/>
        <end position="210"/>
    </location>
</feature>
<comment type="caution">
    <text evidence="3">The sequence shown here is derived from an EMBL/GenBank/DDBJ whole genome shotgun (WGS) entry which is preliminary data.</text>
</comment>
<accession>A0AAV5RX05</accession>
<keyword evidence="2" id="KW-0472">Membrane</keyword>
<protein>
    <submittedName>
        <fullName evidence="3">Pet494 protein</fullName>
    </submittedName>
</protein>
<feature type="transmembrane region" description="Helical" evidence="2">
    <location>
        <begin position="89"/>
        <end position="109"/>
    </location>
</feature>
<dbReference type="Proteomes" id="UP001377567">
    <property type="component" value="Unassembled WGS sequence"/>
</dbReference>
<dbReference type="EMBL" id="BTGD01000006">
    <property type="protein sequence ID" value="GMM55965.1"/>
    <property type="molecule type" value="Genomic_DNA"/>
</dbReference>
<dbReference type="AlphaFoldDB" id="A0AAV5RX05"/>
<evidence type="ECO:0000256" key="1">
    <source>
        <dbReference type="SAM" id="Coils"/>
    </source>
</evidence>
<keyword evidence="2" id="KW-1133">Transmembrane helix</keyword>
<sequence length="547" mass="62797">MDRAVHRRCRRELARILRRLYTTNRNTYLQQLKVRVRDTETSYVKRLKRSTTSMVSVFRNGSQGLGAPGRMSKGMGGHLWQYFNSPFNVVFMTTNIFAFAGIVAFSTLIDIRHLHVEATKNQAVQPALAGSGHGSGMLMVNPGTIRRHMYPMVTTMVDPQTERVPLPELPELTPEDQEALEHAEEQDQTLEFLRRKISEKSKELAAAKAETETATEVATAVETPLQTYTEADIDIPTKPTRVLTRNSTDTKASLFHMLYSYEIFWSLLQDSGKDAKASSFNSPEWGKEISEIRQNIPDFKGFVQNLNMFYNAWNEEFQESGAVGSAKSTPQSTENFAIPTWLPFPKRLQKSCKRLYANKLETLEDFQKFYEDTGSPQLKELLRMWYYDNYRQFESKDSRSSELFYNELLNDTVKNPPVFKKYASVVLNPENVRSKMMFSKVRVDKEGKVPVVHLDTMVNLLQDYLKLKDDEDRSDAYLRLVHMIKNNAYISPVDKGVYVQLYGDDKTKSPSGWMSRLQGSSDKKAQSQLYEALGQDERLVSLLKELH</sequence>
<evidence type="ECO:0000313" key="3">
    <source>
        <dbReference type="EMBL" id="GMM55965.1"/>
    </source>
</evidence>
<proteinExistence type="predicted"/>
<keyword evidence="4" id="KW-1185">Reference proteome</keyword>
<reference evidence="3 4" key="1">
    <citation type="journal article" date="2023" name="Elife">
        <title>Identification of key yeast species and microbe-microbe interactions impacting larval growth of Drosophila in the wild.</title>
        <authorList>
            <person name="Mure A."/>
            <person name="Sugiura Y."/>
            <person name="Maeda R."/>
            <person name="Honda K."/>
            <person name="Sakurai N."/>
            <person name="Takahashi Y."/>
            <person name="Watada M."/>
            <person name="Katoh T."/>
            <person name="Gotoh A."/>
            <person name="Gotoh Y."/>
            <person name="Taniguchi I."/>
            <person name="Nakamura K."/>
            <person name="Hayashi T."/>
            <person name="Katayama T."/>
            <person name="Uemura T."/>
            <person name="Hattori Y."/>
        </authorList>
    </citation>
    <scope>NUCLEOTIDE SEQUENCE [LARGE SCALE GENOMIC DNA]</scope>
    <source>
        <strain evidence="3 4">KH-74</strain>
    </source>
</reference>